<comment type="similarity">
    <text evidence="2">Belongs to the 2H phosphoesterase superfamily. ThpR family.</text>
</comment>
<evidence type="ECO:0000313" key="3">
    <source>
        <dbReference type="EMBL" id="MFB9325951.1"/>
    </source>
</evidence>
<evidence type="ECO:0000256" key="1">
    <source>
        <dbReference type="ARBA" id="ARBA00022801"/>
    </source>
</evidence>
<evidence type="ECO:0000256" key="2">
    <source>
        <dbReference type="HAMAP-Rule" id="MF_01940"/>
    </source>
</evidence>
<keyword evidence="1 2" id="KW-0378">Hydrolase</keyword>
<dbReference type="PANTHER" id="PTHR35561">
    <property type="entry name" value="RNA 2',3'-CYCLIC PHOSPHODIESTERASE"/>
    <property type="match status" value="1"/>
</dbReference>
<feature type="active site" description="Proton donor" evidence="2">
    <location>
        <position position="44"/>
    </location>
</feature>
<dbReference type="HAMAP" id="MF_01940">
    <property type="entry name" value="RNA_CPDase"/>
    <property type="match status" value="1"/>
</dbReference>
<reference evidence="3 4" key="1">
    <citation type="submission" date="2024-09" db="EMBL/GenBank/DDBJ databases">
        <authorList>
            <person name="Sun Q."/>
            <person name="Mori K."/>
        </authorList>
    </citation>
    <scope>NUCLEOTIDE SEQUENCE [LARGE SCALE GENOMIC DNA]</scope>
    <source>
        <strain evidence="3 4">TISTR 2452</strain>
    </source>
</reference>
<evidence type="ECO:0000313" key="4">
    <source>
        <dbReference type="Proteomes" id="UP001589747"/>
    </source>
</evidence>
<dbReference type="Proteomes" id="UP001589747">
    <property type="component" value="Unassembled WGS sequence"/>
</dbReference>
<organism evidence="3 4">
    <name type="scientific">Paenibacillus aurantiacus</name>
    <dbReference type="NCBI Taxonomy" id="1936118"/>
    <lineage>
        <taxon>Bacteria</taxon>
        <taxon>Bacillati</taxon>
        <taxon>Bacillota</taxon>
        <taxon>Bacilli</taxon>
        <taxon>Bacillales</taxon>
        <taxon>Paenibacillaceae</taxon>
        <taxon>Paenibacillus</taxon>
    </lineage>
</organism>
<dbReference type="RefSeq" id="WP_377492747.1">
    <property type="nucleotide sequence ID" value="NZ_JBHMDO010000015.1"/>
</dbReference>
<comment type="function">
    <text evidence="2">Hydrolyzes RNA 2',3'-cyclic phosphodiester to an RNA 2'-phosphomonoester.</text>
</comment>
<dbReference type="InterPro" id="IPR009097">
    <property type="entry name" value="Cyclic_Pdiesterase"/>
</dbReference>
<dbReference type="SUPFAM" id="SSF55144">
    <property type="entry name" value="LigT-like"/>
    <property type="match status" value="1"/>
</dbReference>
<dbReference type="Pfam" id="PF13563">
    <property type="entry name" value="2_5_RNA_ligase2"/>
    <property type="match status" value="1"/>
</dbReference>
<comment type="catalytic activity">
    <reaction evidence="2">
        <text>a 3'-end 2',3'-cyclophospho-ribonucleotide-RNA + H2O = a 3'-end 2'-phospho-ribonucleotide-RNA + H(+)</text>
        <dbReference type="Rhea" id="RHEA:11828"/>
        <dbReference type="Rhea" id="RHEA-COMP:10464"/>
        <dbReference type="Rhea" id="RHEA-COMP:17353"/>
        <dbReference type="ChEBI" id="CHEBI:15377"/>
        <dbReference type="ChEBI" id="CHEBI:15378"/>
        <dbReference type="ChEBI" id="CHEBI:83064"/>
        <dbReference type="ChEBI" id="CHEBI:173113"/>
        <dbReference type="EC" id="3.1.4.58"/>
    </reaction>
</comment>
<protein>
    <recommendedName>
        <fullName evidence="2">RNA 2',3'-cyclic phosphodiesterase</fullName>
        <shortName evidence="2">RNA 2',3'-CPDase</shortName>
        <ecNumber evidence="2">3.1.4.58</ecNumber>
    </recommendedName>
</protein>
<feature type="short sequence motif" description="HXTX 2" evidence="2">
    <location>
        <begin position="134"/>
        <end position="137"/>
    </location>
</feature>
<accession>A0ABV5KL43</accession>
<name>A0ABV5KL43_9BACL</name>
<sequence>MTESHRLFVAISLPKPIKSGIHAWCAPLVRELPFRKWTHPEDLHITLQFLGNTETDRLEQITRKLSAAAADHEGPSLALTAGSLGTFGRPASPAILWAGIGGDGAEPLHEIQRRVADAMRSIGFVPDNRPFHPHLTVAREYRGETPMQPDTLGAYGKPADPLGRPFAWEAADIVLYRSRLNHKPMYEPLARFPLGQAGGG</sequence>
<proteinExistence type="inferred from homology"/>
<feature type="active site" description="Proton acceptor" evidence="2">
    <location>
        <position position="134"/>
    </location>
</feature>
<dbReference type="Gene3D" id="3.90.1140.10">
    <property type="entry name" value="Cyclic phosphodiesterase"/>
    <property type="match status" value="1"/>
</dbReference>
<dbReference type="NCBIfam" id="TIGR02258">
    <property type="entry name" value="2_5_ligase"/>
    <property type="match status" value="1"/>
</dbReference>
<dbReference type="InterPro" id="IPR004175">
    <property type="entry name" value="RNA_CPDase"/>
</dbReference>
<dbReference type="EMBL" id="JBHMDO010000015">
    <property type="protein sequence ID" value="MFB9325951.1"/>
    <property type="molecule type" value="Genomic_DNA"/>
</dbReference>
<feature type="short sequence motif" description="HXTX 1" evidence="2">
    <location>
        <begin position="44"/>
        <end position="47"/>
    </location>
</feature>
<dbReference type="PANTHER" id="PTHR35561:SF1">
    <property type="entry name" value="RNA 2',3'-CYCLIC PHOSPHODIESTERASE"/>
    <property type="match status" value="1"/>
</dbReference>
<gene>
    <name evidence="3" type="primary">thpR</name>
    <name evidence="3" type="ORF">ACFFSY_08420</name>
</gene>
<keyword evidence="4" id="KW-1185">Reference proteome</keyword>
<dbReference type="EC" id="3.1.4.58" evidence="2"/>
<comment type="caution">
    <text evidence="3">The sequence shown here is derived from an EMBL/GenBank/DDBJ whole genome shotgun (WGS) entry which is preliminary data.</text>
</comment>